<proteinExistence type="predicted"/>
<dbReference type="AlphaFoldDB" id="A0A1T4PDJ4"/>
<dbReference type="PANTHER" id="PTHR43852">
    <property type="entry name" value="NUCLEOTIDYLTRANSFERASE"/>
    <property type="match status" value="1"/>
</dbReference>
<dbReference type="Gene3D" id="3.30.460.10">
    <property type="entry name" value="Beta Polymerase, domain 2"/>
    <property type="match status" value="1"/>
</dbReference>
<dbReference type="EMBL" id="FUWR01000009">
    <property type="protein sequence ID" value="SJZ89633.1"/>
    <property type="molecule type" value="Genomic_DNA"/>
</dbReference>
<dbReference type="InterPro" id="IPR052930">
    <property type="entry name" value="TA_antitoxin_MntA"/>
</dbReference>
<dbReference type="Pfam" id="PF18765">
    <property type="entry name" value="Polbeta"/>
    <property type="match status" value="1"/>
</dbReference>
<dbReference type="OrthoDB" id="9803106at2"/>
<sequence length="105" mass="11714">MTHGISEEIVEKICNVLSRHPSVEKAVLYGSRAKGTFKTGSDIDLSLHGSTITLNELGDIDAELDDLLLPYTFDLLIFDTLKHADLREHIVRVGKIFYEQGKDEG</sequence>
<gene>
    <name evidence="2" type="ORF">SAMN02745119_01951</name>
</gene>
<dbReference type="GO" id="GO:0016740">
    <property type="term" value="F:transferase activity"/>
    <property type="evidence" value="ECO:0007669"/>
    <property type="project" value="UniProtKB-KW"/>
</dbReference>
<evidence type="ECO:0000313" key="2">
    <source>
        <dbReference type="EMBL" id="SJZ89633.1"/>
    </source>
</evidence>
<feature type="domain" description="Polymerase beta nucleotidyltransferase" evidence="1">
    <location>
        <begin position="11"/>
        <end position="101"/>
    </location>
</feature>
<dbReference type="Proteomes" id="UP000190102">
    <property type="component" value="Unassembled WGS sequence"/>
</dbReference>
<evidence type="ECO:0000259" key="1">
    <source>
        <dbReference type="Pfam" id="PF18765"/>
    </source>
</evidence>
<dbReference type="InterPro" id="IPR041633">
    <property type="entry name" value="Polbeta"/>
</dbReference>
<dbReference type="CDD" id="cd05403">
    <property type="entry name" value="NT_KNTase_like"/>
    <property type="match status" value="1"/>
</dbReference>
<reference evidence="3" key="1">
    <citation type="submission" date="2017-02" db="EMBL/GenBank/DDBJ databases">
        <authorList>
            <person name="Varghese N."/>
            <person name="Submissions S."/>
        </authorList>
    </citation>
    <scope>NUCLEOTIDE SEQUENCE [LARGE SCALE GENOMIC DNA]</scope>
    <source>
        <strain evidence="3">ATCC BAA-34</strain>
    </source>
</reference>
<name>A0A1T4PDJ4_9BACT</name>
<protein>
    <submittedName>
        <fullName evidence="2">Predicted nucleotidyltransferase</fullName>
    </submittedName>
</protein>
<dbReference type="InterPro" id="IPR043519">
    <property type="entry name" value="NT_sf"/>
</dbReference>
<organism evidence="2 3">
    <name type="scientific">Trichlorobacter thiogenes</name>
    <dbReference type="NCBI Taxonomy" id="115783"/>
    <lineage>
        <taxon>Bacteria</taxon>
        <taxon>Pseudomonadati</taxon>
        <taxon>Thermodesulfobacteriota</taxon>
        <taxon>Desulfuromonadia</taxon>
        <taxon>Geobacterales</taxon>
        <taxon>Geobacteraceae</taxon>
        <taxon>Trichlorobacter</taxon>
    </lineage>
</organism>
<evidence type="ECO:0000313" key="3">
    <source>
        <dbReference type="Proteomes" id="UP000190102"/>
    </source>
</evidence>
<dbReference type="STRING" id="115783.SAMN02745119_01951"/>
<dbReference type="RefSeq" id="WP_078790234.1">
    <property type="nucleotide sequence ID" value="NZ_FUWR01000009.1"/>
</dbReference>
<keyword evidence="3" id="KW-1185">Reference proteome</keyword>
<dbReference type="PANTHER" id="PTHR43852:SF2">
    <property type="entry name" value="PROTEIN ADENYLYLTRANSFERASE MNTA"/>
    <property type="match status" value="1"/>
</dbReference>
<keyword evidence="2" id="KW-0808">Transferase</keyword>
<accession>A0A1T4PDJ4</accession>
<dbReference type="SUPFAM" id="SSF81301">
    <property type="entry name" value="Nucleotidyltransferase"/>
    <property type="match status" value="1"/>
</dbReference>